<evidence type="ECO:0000259" key="9">
    <source>
        <dbReference type="Pfam" id="PF02714"/>
    </source>
</evidence>
<keyword evidence="5 8" id="KW-1133">Transmembrane helix</keyword>
<dbReference type="PANTHER" id="PTHR13018">
    <property type="entry name" value="PROBABLE MEMBRANE PROTEIN DUF221-RELATED"/>
    <property type="match status" value="1"/>
</dbReference>
<keyword evidence="3" id="KW-0813">Transport</keyword>
<evidence type="ECO:0000256" key="1">
    <source>
        <dbReference type="ARBA" id="ARBA00004141"/>
    </source>
</evidence>
<evidence type="ECO:0000256" key="2">
    <source>
        <dbReference type="ARBA" id="ARBA00007779"/>
    </source>
</evidence>
<evidence type="ECO:0000256" key="7">
    <source>
        <dbReference type="ARBA" id="ARBA00023303"/>
    </source>
</evidence>
<sequence>MEVQLSYPAGMSHASGSSLFSPPPLYPDADDLPAWYGNIQYLLNISAVGAASCVLLFVFVKLRSDHRIPGPSALFVKLLAVYHATASQIALHCGADARQFLGIERSSFIVLASLSVISLVVALPLNLWAGDVPMGDQFTRTTISHIPAGSPLLWFHFFLMFLVVVIAHLGISRMGDYLRNTRFRDGSGDPSDSNFSSIAIFTIMVQGIPKNLAANKLPLEEYFQHRYPGKVYRVIAPFDICSFEDLIAQWNKVQTEICRLESLVGARTIAGIGEDDGASQGSDNTVWRKLKTLWCTMVSMLGYTDDERLRKLHNLKLVLETKLLDYKEGRAPGAGLAFVIFKDVYTTNMAVNDFQAERKKRPIGRFFPLMELQLGRSRWRVERAPPASDIYWNHLGLSKFSSVIRRGAVNTCLVTMLLFCSSPLAVISAMKSAARIFNAEAMDSAQSWFSWLEGSGWFAAFILQFLPNVLIFVSMYIIIPSVLSYLSKFERHLTVSGEQRAALLKMVCFFLVNLILLRALVESSLESALLRMGRCYLDGEDCKRIEHYLSASFLSKSCLSSLAFLITSTFLGISFDLLAPIPWIKKTLRKFRRNDMIQLVPEMNDDTAVEDNSELHESGTLRMPLMPERQESSHLNGIEGHDLSIYPINRSFHVPKQLFDFAQYYAFNLTIFALTMIYSLFSPLVVPVGAFYFGYRYIVDKYNFLFVYRVRGFPAGNDGKLMDRVLCIMHFCVVFFLLAMLLFFSVQGDATKLQAILPLVCCSSTKFYLPRMMSFNHPSWKECKLLITLLMVKLITRCFQDLKLVGIFINHERKDLLHLYSMI</sequence>
<keyword evidence="6 8" id="KW-0472">Membrane</keyword>
<gene>
    <name evidence="12" type="ORF">HPP92_028512</name>
</gene>
<feature type="transmembrane region" description="Helical" evidence="8">
    <location>
        <begin position="108"/>
        <end position="129"/>
    </location>
</feature>
<evidence type="ECO:0000313" key="13">
    <source>
        <dbReference type="Proteomes" id="UP000636800"/>
    </source>
</evidence>
<dbReference type="InterPro" id="IPR032880">
    <property type="entry name" value="CSC1/OSCA1-like_N"/>
</dbReference>
<accession>A0A835P5F3</accession>
<protein>
    <submittedName>
        <fullName evidence="12">Uncharacterized protein</fullName>
    </submittedName>
</protein>
<dbReference type="Proteomes" id="UP000636800">
    <property type="component" value="Unassembled WGS sequence"/>
</dbReference>
<comment type="subcellular location">
    <subcellularLocation>
        <location evidence="1">Membrane</location>
        <topology evidence="1">Multi-pass membrane protein</topology>
    </subcellularLocation>
</comment>
<organism evidence="12 13">
    <name type="scientific">Vanilla planifolia</name>
    <name type="common">Vanilla</name>
    <dbReference type="NCBI Taxonomy" id="51239"/>
    <lineage>
        <taxon>Eukaryota</taxon>
        <taxon>Viridiplantae</taxon>
        <taxon>Streptophyta</taxon>
        <taxon>Embryophyta</taxon>
        <taxon>Tracheophyta</taxon>
        <taxon>Spermatophyta</taxon>
        <taxon>Magnoliopsida</taxon>
        <taxon>Liliopsida</taxon>
        <taxon>Asparagales</taxon>
        <taxon>Orchidaceae</taxon>
        <taxon>Vanilloideae</taxon>
        <taxon>Vanilleae</taxon>
        <taxon>Vanilla</taxon>
    </lineage>
</organism>
<proteinExistence type="inferred from homology"/>
<dbReference type="InterPro" id="IPR027815">
    <property type="entry name" value="CSC1/OSCA1-like_cyt"/>
</dbReference>
<feature type="domain" description="CSC1/OSCA1-like cytosolic" evidence="11">
    <location>
        <begin position="201"/>
        <end position="394"/>
    </location>
</feature>
<dbReference type="Pfam" id="PF02714">
    <property type="entry name" value="RSN1_7TM"/>
    <property type="match status" value="2"/>
</dbReference>
<keyword evidence="13" id="KW-1185">Reference proteome</keyword>
<evidence type="ECO:0000256" key="5">
    <source>
        <dbReference type="ARBA" id="ARBA00022989"/>
    </source>
</evidence>
<dbReference type="InterPro" id="IPR003864">
    <property type="entry name" value="CSC1/OSCA1-like_7TM"/>
</dbReference>
<evidence type="ECO:0000259" key="11">
    <source>
        <dbReference type="Pfam" id="PF14703"/>
    </source>
</evidence>
<feature type="transmembrane region" description="Helical" evidence="8">
    <location>
        <begin position="503"/>
        <end position="521"/>
    </location>
</feature>
<evidence type="ECO:0000313" key="12">
    <source>
        <dbReference type="EMBL" id="KAG0447066.1"/>
    </source>
</evidence>
<dbReference type="GO" id="GO:0005227">
    <property type="term" value="F:calcium-activated cation channel activity"/>
    <property type="evidence" value="ECO:0007669"/>
    <property type="project" value="InterPro"/>
</dbReference>
<comment type="similarity">
    <text evidence="2">Belongs to the CSC1 (TC 1.A.17) family.</text>
</comment>
<feature type="transmembrane region" description="Helical" evidence="8">
    <location>
        <begin position="728"/>
        <end position="746"/>
    </location>
</feature>
<feature type="domain" description="CSC1/OSCA1-like 7TM region" evidence="9">
    <location>
        <begin position="658"/>
        <end position="744"/>
    </location>
</feature>
<feature type="transmembrane region" description="Helical" evidence="8">
    <location>
        <begin position="457"/>
        <end position="483"/>
    </location>
</feature>
<evidence type="ECO:0000256" key="6">
    <source>
        <dbReference type="ARBA" id="ARBA00023136"/>
    </source>
</evidence>
<feature type="transmembrane region" description="Helical" evidence="8">
    <location>
        <begin position="562"/>
        <end position="584"/>
    </location>
</feature>
<feature type="domain" description="CSC1/OSCA1-like 7TM region" evidence="9">
    <location>
        <begin position="406"/>
        <end position="590"/>
    </location>
</feature>
<dbReference type="Pfam" id="PF14703">
    <property type="entry name" value="PHM7_cyt"/>
    <property type="match status" value="1"/>
</dbReference>
<feature type="transmembrane region" description="Helical" evidence="8">
    <location>
        <begin position="408"/>
        <end position="430"/>
    </location>
</feature>
<keyword evidence="4 8" id="KW-0812">Transmembrane</keyword>
<keyword evidence="7" id="KW-0406">Ion transport</keyword>
<evidence type="ECO:0000256" key="4">
    <source>
        <dbReference type="ARBA" id="ARBA00022692"/>
    </source>
</evidence>
<comment type="caution">
    <text evidence="12">The sequence shown here is derived from an EMBL/GenBank/DDBJ whole genome shotgun (WGS) entry which is preliminary data.</text>
</comment>
<feature type="transmembrane region" description="Helical" evidence="8">
    <location>
        <begin position="665"/>
        <end position="695"/>
    </location>
</feature>
<dbReference type="AlphaFoldDB" id="A0A835P5F3"/>
<feature type="domain" description="CSC1/OSCA1-like N-terminal transmembrane" evidence="10">
    <location>
        <begin position="64"/>
        <end position="169"/>
    </location>
</feature>
<dbReference type="InterPro" id="IPR045122">
    <property type="entry name" value="Csc1-like"/>
</dbReference>
<keyword evidence="7" id="KW-0407">Ion channel</keyword>
<evidence type="ECO:0000259" key="10">
    <source>
        <dbReference type="Pfam" id="PF13967"/>
    </source>
</evidence>
<dbReference type="GO" id="GO:0005886">
    <property type="term" value="C:plasma membrane"/>
    <property type="evidence" value="ECO:0007669"/>
    <property type="project" value="TreeGrafter"/>
</dbReference>
<dbReference type="Pfam" id="PF13967">
    <property type="entry name" value="RSN1_TM"/>
    <property type="match status" value="1"/>
</dbReference>
<evidence type="ECO:0000256" key="8">
    <source>
        <dbReference type="SAM" id="Phobius"/>
    </source>
</evidence>
<feature type="transmembrane region" description="Helical" evidence="8">
    <location>
        <begin position="152"/>
        <end position="171"/>
    </location>
</feature>
<dbReference type="EMBL" id="JADCNL010000509">
    <property type="protein sequence ID" value="KAG0447066.1"/>
    <property type="molecule type" value="Genomic_DNA"/>
</dbReference>
<evidence type="ECO:0000256" key="3">
    <source>
        <dbReference type="ARBA" id="ARBA00022448"/>
    </source>
</evidence>
<reference evidence="12 13" key="1">
    <citation type="journal article" date="2020" name="Nat. Food">
        <title>A phased Vanilla planifolia genome enables genetic improvement of flavour and production.</title>
        <authorList>
            <person name="Hasing T."/>
            <person name="Tang H."/>
            <person name="Brym M."/>
            <person name="Khazi F."/>
            <person name="Huang T."/>
            <person name="Chambers A.H."/>
        </authorList>
    </citation>
    <scope>NUCLEOTIDE SEQUENCE [LARGE SCALE GENOMIC DNA]</scope>
    <source>
        <tissue evidence="12">Leaf</tissue>
    </source>
</reference>
<feature type="transmembrane region" description="Helical" evidence="8">
    <location>
        <begin position="41"/>
        <end position="60"/>
    </location>
</feature>
<name>A0A835P5F3_VANPL</name>
<dbReference type="PANTHER" id="PTHR13018:SF114">
    <property type="entry name" value="EXPRESSED PROTEIN"/>
    <property type="match status" value="1"/>
</dbReference>